<evidence type="ECO:0000259" key="2">
    <source>
        <dbReference type="Pfam" id="PF09130"/>
    </source>
</evidence>
<keyword evidence="4" id="KW-1185">Reference proteome</keyword>
<evidence type="ECO:0000259" key="1">
    <source>
        <dbReference type="Pfam" id="PF03446"/>
    </source>
</evidence>
<gene>
    <name evidence="3" type="ORF">BAU07_16515</name>
</gene>
<sequence>MKPRVAIVAPGAMGSAIAHRLNEHGFQVLTSIIGRSQASIERARSCGMHHRPDAELAHADIFLSIVPPAEAIGLARRFAPLFQAQGRAPVYVDCNAINPANADEVARIIQPSGAAFVDGGIIGGPPRPGAPGPVLYCSGPGAAALSVLREGNLRIRVLSDALGAASALKMSYAGITKGLVALACTMMLGATRNGTAQALYEELADSQPHLLKHFTRTVPDMYGKAYRWVAEMEEIAGFLKDDESGRRFFESAARLYERLARDDATNRAEVSMLSAFLAAGEKPSSGT</sequence>
<dbReference type="EMBL" id="CP016172">
    <property type="protein sequence ID" value="ANN78496.1"/>
    <property type="molecule type" value="Genomic_DNA"/>
</dbReference>
<dbReference type="AlphaFoldDB" id="A0A193GGD3"/>
<dbReference type="GO" id="GO:0050661">
    <property type="term" value="F:NADP binding"/>
    <property type="evidence" value="ECO:0007669"/>
    <property type="project" value="InterPro"/>
</dbReference>
<feature type="domain" description="Phosphogluconate dehydrogenase NAD-binding putative C-terminal" evidence="2">
    <location>
        <begin position="190"/>
        <end position="259"/>
    </location>
</feature>
<dbReference type="Pfam" id="PF09130">
    <property type="entry name" value="DUF1932"/>
    <property type="match status" value="1"/>
</dbReference>
<dbReference type="Gene3D" id="3.40.50.720">
    <property type="entry name" value="NAD(P)-binding Rossmann-like Domain"/>
    <property type="match status" value="1"/>
</dbReference>
<dbReference type="SUPFAM" id="SSF48179">
    <property type="entry name" value="6-phosphogluconate dehydrogenase C-terminal domain-like"/>
    <property type="match status" value="1"/>
</dbReference>
<dbReference type="KEGG" id="bfz:BAU07_16515"/>
<evidence type="ECO:0008006" key="5">
    <source>
        <dbReference type="Google" id="ProtNLM"/>
    </source>
</evidence>
<dbReference type="InterPro" id="IPR015814">
    <property type="entry name" value="Pgluconate_DH_NAD-bd_C"/>
</dbReference>
<dbReference type="InterPro" id="IPR013328">
    <property type="entry name" value="6PGD_dom2"/>
</dbReference>
<name>A0A193GGD3_9BORD</name>
<dbReference type="InterPro" id="IPR036291">
    <property type="entry name" value="NAD(P)-bd_dom_sf"/>
</dbReference>
<evidence type="ECO:0000313" key="3">
    <source>
        <dbReference type="EMBL" id="ANN78496.1"/>
    </source>
</evidence>
<dbReference type="OrthoDB" id="1271986at2"/>
<dbReference type="InterPro" id="IPR006115">
    <property type="entry name" value="6PGDH_NADP-bd"/>
</dbReference>
<protein>
    <recommendedName>
        <fullName evidence="5">6-phosphogluconate dehydrogenase</fullName>
    </recommendedName>
</protein>
<reference evidence="3 4" key="1">
    <citation type="submission" date="2016-06" db="EMBL/GenBank/DDBJ databases">
        <title>Complete genome sequences of Bordetella bronchialis and Bordetella flabilis.</title>
        <authorList>
            <person name="LiPuma J.J."/>
            <person name="Spilker T."/>
        </authorList>
    </citation>
    <scope>NUCLEOTIDE SEQUENCE [LARGE SCALE GENOMIC DNA]</scope>
    <source>
        <strain evidence="3 4">AU10664</strain>
    </source>
</reference>
<dbReference type="RefSeq" id="WP_066659649.1">
    <property type="nucleotide sequence ID" value="NZ_CBCSCL010000018.1"/>
</dbReference>
<dbReference type="SUPFAM" id="SSF51735">
    <property type="entry name" value="NAD(P)-binding Rossmann-fold domains"/>
    <property type="match status" value="1"/>
</dbReference>
<dbReference type="Pfam" id="PF03446">
    <property type="entry name" value="NAD_binding_2"/>
    <property type="match status" value="1"/>
</dbReference>
<dbReference type="Gene3D" id="1.10.1040.10">
    <property type="entry name" value="N-(1-d-carboxylethyl)-l-norvaline Dehydrogenase, domain 2"/>
    <property type="match status" value="1"/>
</dbReference>
<dbReference type="STRING" id="463014.BAU07_16515"/>
<evidence type="ECO:0000313" key="4">
    <source>
        <dbReference type="Proteomes" id="UP000091926"/>
    </source>
</evidence>
<dbReference type="Proteomes" id="UP000091926">
    <property type="component" value="Chromosome"/>
</dbReference>
<feature type="domain" description="6-phosphogluconate dehydrogenase NADP-binding" evidence="1">
    <location>
        <begin position="5"/>
        <end position="126"/>
    </location>
</feature>
<accession>A0A193GGD3</accession>
<proteinExistence type="predicted"/>
<dbReference type="InterPro" id="IPR008927">
    <property type="entry name" value="6-PGluconate_DH-like_C_sf"/>
</dbReference>
<organism evidence="3 4">
    <name type="scientific">Bordetella flabilis</name>
    <dbReference type="NCBI Taxonomy" id="463014"/>
    <lineage>
        <taxon>Bacteria</taxon>
        <taxon>Pseudomonadati</taxon>
        <taxon>Pseudomonadota</taxon>
        <taxon>Betaproteobacteria</taxon>
        <taxon>Burkholderiales</taxon>
        <taxon>Alcaligenaceae</taxon>
        <taxon>Bordetella</taxon>
    </lineage>
</organism>